<dbReference type="EMBL" id="U40238">
    <property type="protein sequence ID" value="AAK66811.1"/>
    <property type="molecule type" value="Genomic_DNA"/>
</dbReference>
<protein>
    <submittedName>
        <fullName evidence="1">Uncharacterized protein</fullName>
    </submittedName>
</protein>
<dbReference type="AlphaFoldDB" id="Q977Q9"/>
<sequence length="194" mass="21665">MNYKIPSDAMVGKYTVVADTHFGQIEKSFFVINDFDVVNSVPSSEPSSKVSKIIEKFNRIAGNEISITLDEKSTVESTLVPRVIQGSLFTSARGEESSVNLRITTTNGQCIIGPDSNCLVTESTRKPGEIYSLVSIDDVNYNIRYSGNDVRLEKFSIVPEDSNSKIVLDTWNVEIIKDDQPSRFYYKVSYVALQ</sequence>
<evidence type="ECO:0000313" key="1">
    <source>
        <dbReference type="EMBL" id="AAK66811.1"/>
    </source>
</evidence>
<proteinExistence type="predicted"/>
<accession>Q977Q9</accession>
<name>Q977Q9_9ARCH</name>
<reference evidence="1" key="1">
    <citation type="journal article" date="2002" name="Appl. Environ. Microbiol.">
        <title>Comparative genomic analysis of archaeal genotypic variants in a single population and in two different oceanic provinces.</title>
        <authorList>
            <person name="Beja O."/>
            <person name="Koonin E.V."/>
            <person name="Aravind L."/>
            <person name="Taylor L.T."/>
            <person name="Seitz H."/>
            <person name="Stein J.L."/>
            <person name="Bensen D.C."/>
            <person name="Feldman R.A."/>
            <person name="Swanson R.V."/>
            <person name="DeLong E.F."/>
        </authorList>
    </citation>
    <scope>NUCLEOTIDE SEQUENCE</scope>
</reference>
<organism evidence="1">
    <name type="scientific">uncultured crenarchaeote 4B7</name>
    <dbReference type="NCBI Taxonomy" id="44557"/>
    <lineage>
        <taxon>Archaea</taxon>
        <taxon>Nitrososphaerota</taxon>
        <taxon>Nitrososphaeria</taxon>
        <taxon>Nitrosopumilales</taxon>
        <taxon>environmental samples</taxon>
    </lineage>
</organism>